<evidence type="ECO:0000313" key="6">
    <source>
        <dbReference type="Proteomes" id="UP001153076"/>
    </source>
</evidence>
<evidence type="ECO:0000313" key="5">
    <source>
        <dbReference type="EMBL" id="KAJ8430291.1"/>
    </source>
</evidence>
<dbReference type="Gene3D" id="3.40.1180.10">
    <property type="entry name" value="Decaprenyl diphosphate synthase-like"/>
    <property type="match status" value="1"/>
</dbReference>
<dbReference type="SUPFAM" id="SSF64005">
    <property type="entry name" value="Undecaprenyl diphosphate synthase"/>
    <property type="match status" value="1"/>
</dbReference>
<dbReference type="PROSITE" id="PS01066">
    <property type="entry name" value="UPP_SYNTHASE"/>
    <property type="match status" value="1"/>
</dbReference>
<comment type="caution">
    <text evidence="5">The sequence shown here is derived from an EMBL/GenBank/DDBJ whole genome shotgun (WGS) entry which is preliminary data.</text>
</comment>
<dbReference type="InterPro" id="IPR001441">
    <property type="entry name" value="UPP_synth-like"/>
</dbReference>
<dbReference type="GO" id="GO:0045547">
    <property type="term" value="F:ditrans,polycis-polyprenyl diphosphate synthase [(2E,6E)-farnesyl diphosphate specific] activity"/>
    <property type="evidence" value="ECO:0007669"/>
    <property type="project" value="TreeGrafter"/>
</dbReference>
<dbReference type="PANTHER" id="PTHR10291">
    <property type="entry name" value="DEHYDRODOLICHYL DIPHOSPHATE SYNTHASE FAMILY MEMBER"/>
    <property type="match status" value="1"/>
</dbReference>
<accession>A0A9Q1Q6Q7</accession>
<gene>
    <name evidence="5" type="ORF">Cgig2_024723</name>
</gene>
<keyword evidence="2 3" id="KW-0808">Transferase</keyword>
<dbReference type="GO" id="GO:0009570">
    <property type="term" value="C:chloroplast stroma"/>
    <property type="evidence" value="ECO:0007669"/>
    <property type="project" value="TreeGrafter"/>
</dbReference>
<dbReference type="PANTHER" id="PTHR10291:SF0">
    <property type="entry name" value="DEHYDRODOLICHYL DIPHOSPHATE SYNTHASE 2"/>
    <property type="match status" value="1"/>
</dbReference>
<organism evidence="5 6">
    <name type="scientific">Carnegiea gigantea</name>
    <dbReference type="NCBI Taxonomy" id="171969"/>
    <lineage>
        <taxon>Eukaryota</taxon>
        <taxon>Viridiplantae</taxon>
        <taxon>Streptophyta</taxon>
        <taxon>Embryophyta</taxon>
        <taxon>Tracheophyta</taxon>
        <taxon>Spermatophyta</taxon>
        <taxon>Magnoliopsida</taxon>
        <taxon>eudicotyledons</taxon>
        <taxon>Gunneridae</taxon>
        <taxon>Pentapetalae</taxon>
        <taxon>Caryophyllales</taxon>
        <taxon>Cactineae</taxon>
        <taxon>Cactaceae</taxon>
        <taxon>Cactoideae</taxon>
        <taxon>Echinocereeae</taxon>
        <taxon>Carnegiea</taxon>
    </lineage>
</organism>
<dbReference type="InterPro" id="IPR036424">
    <property type="entry name" value="UPP_synth-like_sf"/>
</dbReference>
<evidence type="ECO:0000256" key="3">
    <source>
        <dbReference type="RuleBase" id="RU363018"/>
    </source>
</evidence>
<dbReference type="Proteomes" id="UP001153076">
    <property type="component" value="Unassembled WGS sequence"/>
</dbReference>
<dbReference type="InterPro" id="IPR018520">
    <property type="entry name" value="UPP_synth-like_CS"/>
</dbReference>
<evidence type="ECO:0000256" key="4">
    <source>
        <dbReference type="SAM" id="Coils"/>
    </source>
</evidence>
<protein>
    <recommendedName>
        <fullName evidence="3">Alkyl transferase</fullName>
        <ecNumber evidence="3">2.5.1.-</ecNumber>
    </recommendedName>
</protein>
<reference evidence="5" key="1">
    <citation type="submission" date="2022-04" db="EMBL/GenBank/DDBJ databases">
        <title>Carnegiea gigantea Genome sequencing and assembly v2.</title>
        <authorList>
            <person name="Copetti D."/>
            <person name="Sanderson M.J."/>
            <person name="Burquez A."/>
            <person name="Wojciechowski M.F."/>
        </authorList>
    </citation>
    <scope>NUCLEOTIDE SEQUENCE</scope>
    <source>
        <strain evidence="5">SGP5-SGP5p</strain>
        <tissue evidence="5">Aerial part</tissue>
    </source>
</reference>
<proteinExistence type="inferred from homology"/>
<dbReference type="AlphaFoldDB" id="A0A9Q1Q6Q7"/>
<keyword evidence="6" id="KW-1185">Reference proteome</keyword>
<comment type="cofactor">
    <cofactor evidence="1">
        <name>Mg(2+)</name>
        <dbReference type="ChEBI" id="CHEBI:18420"/>
    </cofactor>
</comment>
<dbReference type="EC" id="2.5.1.-" evidence="3"/>
<sequence>MLSLSVNSSLFCRANIGGILSPRLPSPKKLPISQGSPYQNLGALLPTQNASSAISRYISTEGQGAYGSLTTIWPENGEDPFVQAGLRQESMPKHVAAILDGNRRWAEAHGKDLDYSLFCQGYMSLAHLCIKWGVSTLSCFMFSTENWKRSKEANDLLFGQFQKYLEQSLDVFMSKGIKVTIIGEKTRLRKDLQEVIEKVEEETQINSKLELNFAVSYGGKWDIVQAIRSISRKAKAGEIGLQDVDETLMDQQLSTNGLWVPDPDMMIRTGGDQRVSNFLMWQMPHTEFYFTDVYGPDFGEPHFIDALRWFQQSDRRFGK</sequence>
<evidence type="ECO:0000256" key="2">
    <source>
        <dbReference type="ARBA" id="ARBA00022679"/>
    </source>
</evidence>
<dbReference type="NCBIfam" id="TIGR00055">
    <property type="entry name" value="uppS"/>
    <property type="match status" value="1"/>
</dbReference>
<dbReference type="OrthoDB" id="4173905at2759"/>
<keyword evidence="4" id="KW-0175">Coiled coil</keyword>
<dbReference type="Pfam" id="PF01255">
    <property type="entry name" value="Prenyltransf"/>
    <property type="match status" value="1"/>
</dbReference>
<dbReference type="EMBL" id="JAKOGI010000809">
    <property type="protein sequence ID" value="KAJ8430291.1"/>
    <property type="molecule type" value="Genomic_DNA"/>
</dbReference>
<evidence type="ECO:0000256" key="1">
    <source>
        <dbReference type="ARBA" id="ARBA00001946"/>
    </source>
</evidence>
<dbReference type="GO" id="GO:0009409">
    <property type="term" value="P:response to cold"/>
    <property type="evidence" value="ECO:0007669"/>
    <property type="project" value="TreeGrafter"/>
</dbReference>
<dbReference type="GO" id="GO:0009668">
    <property type="term" value="P:plastid membrane organization"/>
    <property type="evidence" value="ECO:0007669"/>
    <property type="project" value="TreeGrafter"/>
</dbReference>
<dbReference type="CDD" id="cd00475">
    <property type="entry name" value="Cis_IPPS"/>
    <property type="match status" value="1"/>
</dbReference>
<comment type="similarity">
    <text evidence="3">Belongs to the UPP synthase family.</text>
</comment>
<feature type="coiled-coil region" evidence="4">
    <location>
        <begin position="182"/>
        <end position="212"/>
    </location>
</feature>
<dbReference type="HAMAP" id="MF_01139">
    <property type="entry name" value="ISPT"/>
    <property type="match status" value="1"/>
</dbReference>
<name>A0A9Q1Q6Q7_9CARY</name>
<dbReference type="GO" id="GO:0016094">
    <property type="term" value="P:polyprenol biosynthetic process"/>
    <property type="evidence" value="ECO:0007669"/>
    <property type="project" value="TreeGrafter"/>
</dbReference>